<name>A0A1H3DQJ4_9FLAO</name>
<protein>
    <submittedName>
        <fullName evidence="2">Nucleotide-binding universal stress protein, UspA family</fullName>
    </submittedName>
</protein>
<proteinExistence type="predicted"/>
<evidence type="ECO:0000313" key="3">
    <source>
        <dbReference type="Proteomes" id="UP000199595"/>
    </source>
</evidence>
<evidence type="ECO:0000313" key="2">
    <source>
        <dbReference type="EMBL" id="SDX68666.1"/>
    </source>
</evidence>
<dbReference type="OrthoDB" id="1198867at2"/>
<accession>A0A1H3DQJ4</accession>
<dbReference type="InterPro" id="IPR006016">
    <property type="entry name" value="UspA"/>
</dbReference>
<feature type="domain" description="UspA" evidence="1">
    <location>
        <begin position="7"/>
        <end position="136"/>
    </location>
</feature>
<dbReference type="EMBL" id="FNNJ01000008">
    <property type="protein sequence ID" value="SDX68666.1"/>
    <property type="molecule type" value="Genomic_DNA"/>
</dbReference>
<dbReference type="InterPro" id="IPR014729">
    <property type="entry name" value="Rossmann-like_a/b/a_fold"/>
</dbReference>
<dbReference type="AlphaFoldDB" id="A0A1H3DQJ4"/>
<dbReference type="RefSeq" id="WP_090124384.1">
    <property type="nucleotide sequence ID" value="NZ_FNNJ01000008.1"/>
</dbReference>
<dbReference type="Pfam" id="PF00582">
    <property type="entry name" value="Usp"/>
    <property type="match status" value="1"/>
</dbReference>
<reference evidence="2 3" key="1">
    <citation type="submission" date="2016-10" db="EMBL/GenBank/DDBJ databases">
        <authorList>
            <person name="de Groot N.N."/>
        </authorList>
    </citation>
    <scope>NUCLEOTIDE SEQUENCE [LARGE SCALE GENOMIC DNA]</scope>
    <source>
        <strain evidence="2 3">DSM 24956</strain>
    </source>
</reference>
<keyword evidence="3" id="KW-1185">Reference proteome</keyword>
<sequence>MRNFKYKILVLSDLKKTANSTLKSSVSLAKMIGAEITLFHVKEYIDIVDRDNQLTTMRTLNEEHKKTKKKINDIVNSFSKEYDVKINGNYAFGKVKEEIQKQIEAYNPDIIVLGHRKAAPFKLIGDSITRFVLKKFNGVIMISSNENALSPNEKMSLGVLNGSNKIMKTELSNDLMPHTKAPLKSFRILNSQDATKDTSKLNEEKMVEYVFEQNANAMKTLSSYLQKNNINLLCVDRDKNNGNNTVNAETSLKEVVSKLNVSLLVSEA</sequence>
<gene>
    <name evidence="2" type="ORF">SAMN05444411_10836</name>
</gene>
<dbReference type="Gene3D" id="3.40.50.620">
    <property type="entry name" value="HUPs"/>
    <property type="match status" value="1"/>
</dbReference>
<dbReference type="Proteomes" id="UP000199595">
    <property type="component" value="Unassembled WGS sequence"/>
</dbReference>
<dbReference type="STRING" id="762486.SAMN05444411_10836"/>
<evidence type="ECO:0000259" key="1">
    <source>
        <dbReference type="Pfam" id="PF00582"/>
    </source>
</evidence>
<dbReference type="SUPFAM" id="SSF52402">
    <property type="entry name" value="Adenine nucleotide alpha hydrolases-like"/>
    <property type="match status" value="1"/>
</dbReference>
<dbReference type="CDD" id="cd00293">
    <property type="entry name" value="USP-like"/>
    <property type="match status" value="1"/>
</dbReference>
<organism evidence="2 3">
    <name type="scientific">Lutibacter oricola</name>
    <dbReference type="NCBI Taxonomy" id="762486"/>
    <lineage>
        <taxon>Bacteria</taxon>
        <taxon>Pseudomonadati</taxon>
        <taxon>Bacteroidota</taxon>
        <taxon>Flavobacteriia</taxon>
        <taxon>Flavobacteriales</taxon>
        <taxon>Flavobacteriaceae</taxon>
        <taxon>Lutibacter</taxon>
    </lineage>
</organism>